<accession>A0ABT5ZHN6</accession>
<proteinExistence type="predicted"/>
<evidence type="ECO:0000313" key="1">
    <source>
        <dbReference type="EMBL" id="MDF3289338.1"/>
    </source>
</evidence>
<reference evidence="1 2" key="1">
    <citation type="submission" date="2023-03" db="EMBL/GenBank/DDBJ databases">
        <title>Draft genome sequence of Streptomyces sp. RB6PN23 isolated from peat swamp forest in Thailand.</title>
        <authorList>
            <person name="Klaysubun C."/>
            <person name="Duangmal K."/>
        </authorList>
    </citation>
    <scope>NUCLEOTIDE SEQUENCE [LARGE SCALE GENOMIC DNA]</scope>
    <source>
        <strain evidence="1 2">RB6PN23</strain>
    </source>
</reference>
<dbReference type="Pfam" id="PF08962">
    <property type="entry name" value="Rv2632c-like"/>
    <property type="match status" value="1"/>
</dbReference>
<dbReference type="RefSeq" id="WP_276092936.1">
    <property type="nucleotide sequence ID" value="NZ_JARJBC010000004.1"/>
</dbReference>
<name>A0ABT5ZHN6_9ACTN</name>
<organism evidence="1 2">
    <name type="scientific">Streptomyces silvisoli</name>
    <dbReference type="NCBI Taxonomy" id="3034235"/>
    <lineage>
        <taxon>Bacteria</taxon>
        <taxon>Bacillati</taxon>
        <taxon>Actinomycetota</taxon>
        <taxon>Actinomycetes</taxon>
        <taxon>Kitasatosporales</taxon>
        <taxon>Streptomycetaceae</taxon>
        <taxon>Streptomyces</taxon>
    </lineage>
</organism>
<dbReference type="Proteomes" id="UP001216579">
    <property type="component" value="Unassembled WGS sequence"/>
</dbReference>
<sequence>MADKALTIEISINEVQPITQAEAHLSGFGSSELVGRGTARCNPGDENIPDIGDELATARALNDLTHQLMHSATMDIEAHTNRRVDHLRI</sequence>
<dbReference type="EMBL" id="JARJBC010000004">
    <property type="protein sequence ID" value="MDF3289338.1"/>
    <property type="molecule type" value="Genomic_DNA"/>
</dbReference>
<dbReference type="Gene3D" id="3.30.160.240">
    <property type="entry name" value="Rv1738"/>
    <property type="match status" value="1"/>
</dbReference>
<protein>
    <submittedName>
        <fullName evidence="1">DUF1876 domain-containing protein</fullName>
    </submittedName>
</protein>
<dbReference type="SUPFAM" id="SSF143212">
    <property type="entry name" value="Rv2632c-like"/>
    <property type="match status" value="1"/>
</dbReference>
<dbReference type="InterPro" id="IPR015057">
    <property type="entry name" value="Rv2632c-like"/>
</dbReference>
<keyword evidence="2" id="KW-1185">Reference proteome</keyword>
<evidence type="ECO:0000313" key="2">
    <source>
        <dbReference type="Proteomes" id="UP001216579"/>
    </source>
</evidence>
<gene>
    <name evidence="1" type="ORF">P3G67_08820</name>
</gene>
<comment type="caution">
    <text evidence="1">The sequence shown here is derived from an EMBL/GenBank/DDBJ whole genome shotgun (WGS) entry which is preliminary data.</text>
</comment>
<dbReference type="InterPro" id="IPR038070">
    <property type="entry name" value="Rv2632c-like_sf"/>
</dbReference>